<reference evidence="1" key="1">
    <citation type="submission" date="2021-06" db="EMBL/GenBank/DDBJ databases">
        <authorList>
            <person name="Kallberg Y."/>
            <person name="Tangrot J."/>
            <person name="Rosling A."/>
        </authorList>
    </citation>
    <scope>NUCLEOTIDE SEQUENCE</scope>
    <source>
        <strain evidence="1">MA453B</strain>
    </source>
</reference>
<accession>A0A9N9JX63</accession>
<dbReference type="Proteomes" id="UP000789405">
    <property type="component" value="Unassembled WGS sequence"/>
</dbReference>
<sequence>HDAANLFDVAYAFGYVAQQYKNNVNRFGYKMQQKLEKRYAKWEQPLLLLAIIFHPQYLINQKDIGKVALRLYSIKINSAPCKCLFSRMGWFHNPKRTHLKLQTIFRMTQVVAEMAWEDHLNNTKEVRKTVIANHITSSNDTEHQESKIKLRYFFTYTLSQPLFVRTLQQDVEVSANN</sequence>
<proteinExistence type="predicted"/>
<evidence type="ECO:0000313" key="2">
    <source>
        <dbReference type="Proteomes" id="UP000789405"/>
    </source>
</evidence>
<keyword evidence="2" id="KW-1185">Reference proteome</keyword>
<organism evidence="1 2">
    <name type="scientific">Dentiscutata erythropus</name>
    <dbReference type="NCBI Taxonomy" id="1348616"/>
    <lineage>
        <taxon>Eukaryota</taxon>
        <taxon>Fungi</taxon>
        <taxon>Fungi incertae sedis</taxon>
        <taxon>Mucoromycota</taxon>
        <taxon>Glomeromycotina</taxon>
        <taxon>Glomeromycetes</taxon>
        <taxon>Diversisporales</taxon>
        <taxon>Gigasporaceae</taxon>
        <taxon>Dentiscutata</taxon>
    </lineage>
</organism>
<dbReference type="AlphaFoldDB" id="A0A9N9JX63"/>
<dbReference type="EMBL" id="CAJVPY010036262">
    <property type="protein sequence ID" value="CAG8801801.1"/>
    <property type="molecule type" value="Genomic_DNA"/>
</dbReference>
<name>A0A9N9JX63_9GLOM</name>
<gene>
    <name evidence="1" type="ORF">DERYTH_LOCUS23534</name>
</gene>
<protein>
    <submittedName>
        <fullName evidence="1">16614_t:CDS:1</fullName>
    </submittedName>
</protein>
<evidence type="ECO:0000313" key="1">
    <source>
        <dbReference type="EMBL" id="CAG8801801.1"/>
    </source>
</evidence>
<comment type="caution">
    <text evidence="1">The sequence shown here is derived from an EMBL/GenBank/DDBJ whole genome shotgun (WGS) entry which is preliminary data.</text>
</comment>
<dbReference type="OrthoDB" id="2365019at2759"/>
<feature type="non-terminal residue" evidence="1">
    <location>
        <position position="177"/>
    </location>
</feature>